<dbReference type="Proteomes" id="UP000214646">
    <property type="component" value="Unassembled WGS sequence"/>
</dbReference>
<dbReference type="EMBL" id="NIDE01000004">
    <property type="protein sequence ID" value="OWK43631.1"/>
    <property type="molecule type" value="Genomic_DNA"/>
</dbReference>
<protein>
    <submittedName>
        <fullName evidence="1">Uncharacterized protein</fullName>
    </submittedName>
</protein>
<organism evidence="1 2">
    <name type="scientific">Fimbriiglobus ruber</name>
    <dbReference type="NCBI Taxonomy" id="1908690"/>
    <lineage>
        <taxon>Bacteria</taxon>
        <taxon>Pseudomonadati</taxon>
        <taxon>Planctomycetota</taxon>
        <taxon>Planctomycetia</taxon>
        <taxon>Gemmatales</taxon>
        <taxon>Gemmataceae</taxon>
        <taxon>Fimbriiglobus</taxon>
    </lineage>
</organism>
<gene>
    <name evidence="1" type="ORF">FRUB_03230</name>
</gene>
<proteinExistence type="predicted"/>
<evidence type="ECO:0000313" key="1">
    <source>
        <dbReference type="EMBL" id="OWK43631.1"/>
    </source>
</evidence>
<evidence type="ECO:0000313" key="2">
    <source>
        <dbReference type="Proteomes" id="UP000214646"/>
    </source>
</evidence>
<comment type="caution">
    <text evidence="1">The sequence shown here is derived from an EMBL/GenBank/DDBJ whole genome shotgun (WGS) entry which is preliminary data.</text>
</comment>
<dbReference type="AlphaFoldDB" id="A0A225DQQ6"/>
<keyword evidence="2" id="KW-1185">Reference proteome</keyword>
<name>A0A225DQQ6_9BACT</name>
<accession>A0A225DQQ6</accession>
<sequence>MIIVVIACGASQCGAGYSWRKKSLVISNRVRQKVVVPISGQREWSPG</sequence>
<reference evidence="2" key="1">
    <citation type="submission" date="2017-06" db="EMBL/GenBank/DDBJ databases">
        <title>Genome analysis of Fimbriiglobus ruber SP5, the first member of the order Planctomycetales with confirmed chitinolytic capability.</title>
        <authorList>
            <person name="Ravin N.V."/>
            <person name="Rakitin A.L."/>
            <person name="Ivanova A.A."/>
            <person name="Beletsky A.V."/>
            <person name="Kulichevskaya I.S."/>
            <person name="Mardanov A.V."/>
            <person name="Dedysh S.N."/>
        </authorList>
    </citation>
    <scope>NUCLEOTIDE SEQUENCE [LARGE SCALE GENOMIC DNA]</scope>
    <source>
        <strain evidence="2">SP5</strain>
    </source>
</reference>